<dbReference type="RefSeq" id="WP_146776317.1">
    <property type="nucleotide sequence ID" value="NZ_JAUHTB010000002.1"/>
</dbReference>
<dbReference type="EMBL" id="JAUHTB010000002">
    <property type="protein sequence ID" value="MDN4505017.1"/>
    <property type="molecule type" value="Genomic_DNA"/>
</dbReference>
<evidence type="ECO:0000313" key="2">
    <source>
        <dbReference type="Proteomes" id="UP001172702"/>
    </source>
</evidence>
<name>A0ABT8GXT1_9ACTN</name>
<evidence type="ECO:0000313" key="1">
    <source>
        <dbReference type="EMBL" id="MDN4505017.1"/>
    </source>
</evidence>
<proteinExistence type="predicted"/>
<reference evidence="1 2" key="1">
    <citation type="submission" date="2023-07" db="EMBL/GenBank/DDBJ databases">
        <title>Strategy for survival of the halotoleranting strain Dietzia MX2 from the Yakshinskoe mineral salts deposit.</title>
        <authorList>
            <person name="Kharitonova M.A."/>
            <person name="Kupriyanova-Ashina F.G."/>
            <person name="Shakirov T.R."/>
            <person name="Vafina M.S."/>
            <person name="Ilinskaya O.N."/>
        </authorList>
    </citation>
    <scope>NUCLEOTIDE SEQUENCE [LARGE SCALE GENOMIC DNA]</scope>
    <source>
        <strain evidence="1 2">MX2</strain>
    </source>
</reference>
<gene>
    <name evidence="1" type="ORF">QYF62_02935</name>
</gene>
<accession>A0ABT8GXT1</accession>
<sequence length="242" mass="26220">MGIIEALAGSAAGAILQRLTRGRSTRVALNVVGQPPFGRLPNYFLPGVHHPTELRGSELAGHCSDAYDDKYTDWIAKNHGAPCGSTRFTITVQCIGAANVALVRGRISVERLEPVFGIIVCHQSGGPIDGFHLHIDLHTKVIQCVPAESYPGHAKPIPFSFQIAPHTTEKFDVYATGGKDAVVWHLELDFIVDGKLVTKKVLQPSGEQFVTIPIDYDHAKGTFCPSDTGWIKAEPQDTGGRF</sequence>
<comment type="caution">
    <text evidence="1">The sequence shown here is derived from an EMBL/GenBank/DDBJ whole genome shotgun (WGS) entry which is preliminary data.</text>
</comment>
<protein>
    <submittedName>
        <fullName evidence="1">Uncharacterized protein</fullName>
    </submittedName>
</protein>
<keyword evidence="2" id="KW-1185">Reference proteome</keyword>
<dbReference type="Proteomes" id="UP001172702">
    <property type="component" value="Unassembled WGS sequence"/>
</dbReference>
<organism evidence="1 2">
    <name type="scientific">Dietzia maris</name>
    <dbReference type="NCBI Taxonomy" id="37915"/>
    <lineage>
        <taxon>Bacteria</taxon>
        <taxon>Bacillati</taxon>
        <taxon>Actinomycetota</taxon>
        <taxon>Actinomycetes</taxon>
        <taxon>Mycobacteriales</taxon>
        <taxon>Dietziaceae</taxon>
        <taxon>Dietzia</taxon>
    </lineage>
</organism>